<sequence>TWNVRTACVEETLIRLTEIMKKYEIDILSLQETRQLDNLVKEMGNYLFFDTSGEDR</sequence>
<comment type="caution">
    <text evidence="1">The sequence shown here is derived from an EMBL/GenBank/DDBJ whole genome shotgun (WGS) entry which is preliminary data.</text>
</comment>
<protein>
    <recommendedName>
        <fullName evidence="3">Endonuclease/exonuclease/phosphatase domain-containing protein</fullName>
    </recommendedName>
</protein>
<dbReference type="AlphaFoldDB" id="A0ABD2NLE1"/>
<proteinExistence type="predicted"/>
<keyword evidence="2" id="KW-1185">Reference proteome</keyword>
<feature type="non-terminal residue" evidence="1">
    <location>
        <position position="56"/>
    </location>
</feature>
<dbReference type="SUPFAM" id="SSF56219">
    <property type="entry name" value="DNase I-like"/>
    <property type="match status" value="1"/>
</dbReference>
<dbReference type="InterPro" id="IPR036691">
    <property type="entry name" value="Endo/exonu/phosph_ase_sf"/>
</dbReference>
<evidence type="ECO:0000313" key="2">
    <source>
        <dbReference type="Proteomes" id="UP001516400"/>
    </source>
</evidence>
<accession>A0ABD2NLE1</accession>
<reference evidence="1 2" key="1">
    <citation type="journal article" date="2021" name="BMC Biol.">
        <title>Horizontally acquired antibacterial genes associated with adaptive radiation of ladybird beetles.</title>
        <authorList>
            <person name="Li H.S."/>
            <person name="Tang X.F."/>
            <person name="Huang Y.H."/>
            <person name="Xu Z.Y."/>
            <person name="Chen M.L."/>
            <person name="Du X.Y."/>
            <person name="Qiu B.Y."/>
            <person name="Chen P.T."/>
            <person name="Zhang W."/>
            <person name="Slipinski A."/>
            <person name="Escalona H.E."/>
            <person name="Waterhouse R.M."/>
            <person name="Zwick A."/>
            <person name="Pang H."/>
        </authorList>
    </citation>
    <scope>NUCLEOTIDE SEQUENCE [LARGE SCALE GENOMIC DNA]</scope>
    <source>
        <strain evidence="1">SYSU2018</strain>
    </source>
</reference>
<dbReference type="EMBL" id="JABFTP020000124">
    <property type="protein sequence ID" value="KAL3279444.1"/>
    <property type="molecule type" value="Genomic_DNA"/>
</dbReference>
<evidence type="ECO:0000313" key="1">
    <source>
        <dbReference type="EMBL" id="KAL3279444.1"/>
    </source>
</evidence>
<organism evidence="1 2">
    <name type="scientific">Cryptolaemus montrouzieri</name>
    <dbReference type="NCBI Taxonomy" id="559131"/>
    <lineage>
        <taxon>Eukaryota</taxon>
        <taxon>Metazoa</taxon>
        <taxon>Ecdysozoa</taxon>
        <taxon>Arthropoda</taxon>
        <taxon>Hexapoda</taxon>
        <taxon>Insecta</taxon>
        <taxon>Pterygota</taxon>
        <taxon>Neoptera</taxon>
        <taxon>Endopterygota</taxon>
        <taxon>Coleoptera</taxon>
        <taxon>Polyphaga</taxon>
        <taxon>Cucujiformia</taxon>
        <taxon>Coccinelloidea</taxon>
        <taxon>Coccinellidae</taxon>
        <taxon>Scymninae</taxon>
        <taxon>Scymnini</taxon>
        <taxon>Cryptolaemus</taxon>
    </lineage>
</organism>
<name>A0ABD2NLE1_9CUCU</name>
<feature type="non-terminal residue" evidence="1">
    <location>
        <position position="1"/>
    </location>
</feature>
<evidence type="ECO:0008006" key="3">
    <source>
        <dbReference type="Google" id="ProtNLM"/>
    </source>
</evidence>
<gene>
    <name evidence="1" type="ORF">HHI36_016955</name>
</gene>
<dbReference type="Proteomes" id="UP001516400">
    <property type="component" value="Unassembled WGS sequence"/>
</dbReference>